<proteinExistence type="predicted"/>
<accession>A0A9P7RYL8</accession>
<dbReference type="KEGG" id="more:E1B28_008540"/>
<sequence length="133" mass="15117">MIMLRSRPLTRPSFRYFSTTSNPRVIPNPTAMSNNPKIISSIDLSPRDAKWITLKKLTWIDGEGRERLWECAQRKTRKSAGIDAVAIFAVIRSKTNSFPPSTVVIEQYRPPIDKVIIELPAGPFSSPWFRCSP</sequence>
<evidence type="ECO:0000313" key="2">
    <source>
        <dbReference type="Proteomes" id="UP001049176"/>
    </source>
</evidence>
<name>A0A9P7RYL8_9AGAR</name>
<dbReference type="RefSeq" id="XP_043008641.1">
    <property type="nucleotide sequence ID" value="XM_043153357.1"/>
</dbReference>
<reference evidence="1" key="1">
    <citation type="journal article" date="2021" name="Genome Biol. Evol.">
        <title>The assembled and annotated genome of the fairy-ring fungus Marasmius oreades.</title>
        <authorList>
            <person name="Hiltunen M."/>
            <person name="Ament-Velasquez S.L."/>
            <person name="Johannesson H."/>
        </authorList>
    </citation>
    <scope>NUCLEOTIDE SEQUENCE</scope>
    <source>
        <strain evidence="1">03SP1</strain>
    </source>
</reference>
<dbReference type="GeneID" id="66077616"/>
<dbReference type="OrthoDB" id="10249920at2759"/>
<evidence type="ECO:0000313" key="1">
    <source>
        <dbReference type="EMBL" id="KAG7092171.1"/>
    </source>
</evidence>
<keyword evidence="2" id="KW-1185">Reference proteome</keyword>
<dbReference type="EMBL" id="CM032185">
    <property type="protein sequence ID" value="KAG7092171.1"/>
    <property type="molecule type" value="Genomic_DNA"/>
</dbReference>
<gene>
    <name evidence="1" type="ORF">E1B28_008540</name>
</gene>
<dbReference type="AlphaFoldDB" id="A0A9P7RYL8"/>
<comment type="caution">
    <text evidence="1">The sequence shown here is derived from an EMBL/GenBank/DDBJ whole genome shotgun (WGS) entry which is preliminary data.</text>
</comment>
<organism evidence="1 2">
    <name type="scientific">Marasmius oreades</name>
    <name type="common">fairy-ring Marasmius</name>
    <dbReference type="NCBI Taxonomy" id="181124"/>
    <lineage>
        <taxon>Eukaryota</taxon>
        <taxon>Fungi</taxon>
        <taxon>Dikarya</taxon>
        <taxon>Basidiomycota</taxon>
        <taxon>Agaricomycotina</taxon>
        <taxon>Agaricomycetes</taxon>
        <taxon>Agaricomycetidae</taxon>
        <taxon>Agaricales</taxon>
        <taxon>Marasmiineae</taxon>
        <taxon>Marasmiaceae</taxon>
        <taxon>Marasmius</taxon>
    </lineage>
</organism>
<dbReference type="Gene3D" id="3.90.79.10">
    <property type="entry name" value="Nucleoside Triphosphate Pyrophosphohydrolase"/>
    <property type="match status" value="1"/>
</dbReference>
<protein>
    <submittedName>
        <fullName evidence="1">Uncharacterized protein</fullName>
    </submittedName>
</protein>
<dbReference type="Proteomes" id="UP001049176">
    <property type="component" value="Chromosome 5"/>
</dbReference>